<dbReference type="Gene3D" id="2.30.110.10">
    <property type="entry name" value="Electron Transport, Fmn-binding Protein, Chain A"/>
    <property type="match status" value="1"/>
</dbReference>
<keyword evidence="7" id="KW-1185">Reference proteome</keyword>
<protein>
    <submittedName>
        <fullName evidence="6">Flavin reductase family protein</fullName>
    </submittedName>
</protein>
<feature type="domain" description="Flavin reductase like" evidence="5">
    <location>
        <begin position="23"/>
        <end position="173"/>
    </location>
</feature>
<dbReference type="SMART" id="SM00903">
    <property type="entry name" value="Flavin_Reduct"/>
    <property type="match status" value="1"/>
</dbReference>
<comment type="caution">
    <text evidence="6">The sequence shown here is derived from an EMBL/GenBank/DDBJ whole genome shotgun (WGS) entry which is preliminary data.</text>
</comment>
<accession>A0ABS8W648</accession>
<evidence type="ECO:0000313" key="6">
    <source>
        <dbReference type="EMBL" id="MCE2594457.1"/>
    </source>
</evidence>
<dbReference type="PANTHER" id="PTHR33798:SF5">
    <property type="entry name" value="FLAVIN REDUCTASE LIKE DOMAIN-CONTAINING PROTEIN"/>
    <property type="match status" value="1"/>
</dbReference>
<dbReference type="Proteomes" id="UP001201273">
    <property type="component" value="Unassembled WGS sequence"/>
</dbReference>
<evidence type="ECO:0000313" key="7">
    <source>
        <dbReference type="Proteomes" id="UP001201273"/>
    </source>
</evidence>
<dbReference type="SUPFAM" id="SSF50475">
    <property type="entry name" value="FMN-binding split barrel"/>
    <property type="match status" value="1"/>
</dbReference>
<name>A0ABS8W648_9GAMM</name>
<evidence type="ECO:0000256" key="3">
    <source>
        <dbReference type="ARBA" id="ARBA00022643"/>
    </source>
</evidence>
<gene>
    <name evidence="6" type="ORF">K6Y31_06490</name>
</gene>
<evidence type="ECO:0000256" key="2">
    <source>
        <dbReference type="ARBA" id="ARBA00022630"/>
    </source>
</evidence>
<sequence>MHFTQQDITDLDNRYRAHFINSLSGFKSANLIGTCDANGNHNLAIVSSVFHLGANPPLIGMIMRPHSVPRHTLENIQATKVYTINQVNADFYQQAHQTSARYDKNQSEFEQVGLHPELGQQILAPYVAESALKMGLKLISTQTLAVNGTELVIGEIIEIMVDDEAITKDGYVDIELLDCVTVSGLDSYHVTSRLQRLPYAKPK</sequence>
<reference evidence="6 7" key="1">
    <citation type="journal article" date="2022" name="Environ. Microbiol. Rep.">
        <title>Eco-phylogenetic analyses reveal divergent evolution of vitamin B12 metabolism in the marine bacterial family 'Psychromonadaceae'.</title>
        <authorList>
            <person name="Jin X."/>
            <person name="Yang Y."/>
            <person name="Cao H."/>
            <person name="Gao B."/>
            <person name="Zhao Z."/>
        </authorList>
    </citation>
    <scope>NUCLEOTIDE SEQUENCE [LARGE SCALE GENOMIC DNA]</scope>
    <source>
        <strain evidence="6 7">MKS20</strain>
    </source>
</reference>
<evidence type="ECO:0000256" key="4">
    <source>
        <dbReference type="ARBA" id="ARBA00038054"/>
    </source>
</evidence>
<keyword evidence="2" id="KW-0285">Flavoprotein</keyword>
<organism evidence="6 7">
    <name type="scientific">Motilimonas cestriensis</name>
    <dbReference type="NCBI Taxonomy" id="2742685"/>
    <lineage>
        <taxon>Bacteria</taxon>
        <taxon>Pseudomonadati</taxon>
        <taxon>Pseudomonadota</taxon>
        <taxon>Gammaproteobacteria</taxon>
        <taxon>Alteromonadales</taxon>
        <taxon>Alteromonadales genera incertae sedis</taxon>
        <taxon>Motilimonas</taxon>
    </lineage>
</organism>
<dbReference type="Pfam" id="PF01613">
    <property type="entry name" value="Flavin_Reduct"/>
    <property type="match status" value="1"/>
</dbReference>
<evidence type="ECO:0000256" key="1">
    <source>
        <dbReference type="ARBA" id="ARBA00001917"/>
    </source>
</evidence>
<dbReference type="RefSeq" id="WP_233052000.1">
    <property type="nucleotide sequence ID" value="NZ_JAIMJA010000005.1"/>
</dbReference>
<proteinExistence type="inferred from homology"/>
<evidence type="ECO:0000259" key="5">
    <source>
        <dbReference type="SMART" id="SM00903"/>
    </source>
</evidence>
<comment type="similarity">
    <text evidence="4">Belongs to the flavoredoxin family.</text>
</comment>
<dbReference type="InterPro" id="IPR012349">
    <property type="entry name" value="Split_barrel_FMN-bd"/>
</dbReference>
<keyword evidence="3" id="KW-0288">FMN</keyword>
<dbReference type="PANTHER" id="PTHR33798">
    <property type="entry name" value="FLAVOPROTEIN OXYGENASE"/>
    <property type="match status" value="1"/>
</dbReference>
<dbReference type="InterPro" id="IPR002563">
    <property type="entry name" value="Flavin_Rdtase-like_dom"/>
</dbReference>
<comment type="cofactor">
    <cofactor evidence="1">
        <name>FMN</name>
        <dbReference type="ChEBI" id="CHEBI:58210"/>
    </cofactor>
</comment>
<dbReference type="EMBL" id="JAIMJA010000005">
    <property type="protein sequence ID" value="MCE2594457.1"/>
    <property type="molecule type" value="Genomic_DNA"/>
</dbReference>